<dbReference type="InterPro" id="IPR003495">
    <property type="entry name" value="CobW/HypB/UreG_nucleotide-bd"/>
</dbReference>
<dbReference type="Pfam" id="PF02492">
    <property type="entry name" value="cobW"/>
    <property type="match status" value="1"/>
</dbReference>
<keyword evidence="4" id="KW-1185">Reference proteome</keyword>
<protein>
    <submittedName>
        <fullName evidence="3">GTP-binding protein</fullName>
    </submittedName>
</protein>
<proteinExistence type="predicted"/>
<name>A0AAE3T1H4_9BURK</name>
<organism evidence="3 4">
    <name type="scientific">Xenophilus arseniciresistens</name>
    <dbReference type="NCBI Taxonomy" id="1283306"/>
    <lineage>
        <taxon>Bacteria</taxon>
        <taxon>Pseudomonadati</taxon>
        <taxon>Pseudomonadota</taxon>
        <taxon>Betaproteobacteria</taxon>
        <taxon>Burkholderiales</taxon>
        <taxon>Comamonadaceae</taxon>
        <taxon>Xenophilus</taxon>
    </lineage>
</organism>
<evidence type="ECO:0000313" key="4">
    <source>
        <dbReference type="Proteomes" id="UP001212602"/>
    </source>
</evidence>
<dbReference type="PANTHER" id="PTHR13748">
    <property type="entry name" value="COBW-RELATED"/>
    <property type="match status" value="1"/>
</dbReference>
<dbReference type="AlphaFoldDB" id="A0AAE3T1H4"/>
<accession>A0AAE3T1H4</accession>
<dbReference type="Proteomes" id="UP001212602">
    <property type="component" value="Unassembled WGS sequence"/>
</dbReference>
<evidence type="ECO:0000256" key="1">
    <source>
        <dbReference type="ARBA" id="ARBA00045658"/>
    </source>
</evidence>
<feature type="domain" description="CobW C-terminal" evidence="2">
    <location>
        <begin position="223"/>
        <end position="316"/>
    </location>
</feature>
<dbReference type="PANTHER" id="PTHR13748:SF62">
    <property type="entry name" value="COBW DOMAIN-CONTAINING PROTEIN"/>
    <property type="match status" value="1"/>
</dbReference>
<dbReference type="RefSeq" id="WP_271429790.1">
    <property type="nucleotide sequence ID" value="NZ_JAQIPB010000010.1"/>
</dbReference>
<gene>
    <name evidence="3" type="ORF">PGB34_19595</name>
</gene>
<dbReference type="GO" id="GO:0005737">
    <property type="term" value="C:cytoplasm"/>
    <property type="evidence" value="ECO:0007669"/>
    <property type="project" value="TreeGrafter"/>
</dbReference>
<dbReference type="SUPFAM" id="SSF90002">
    <property type="entry name" value="Hypothetical protein YjiA, C-terminal domain"/>
    <property type="match status" value="1"/>
</dbReference>
<comment type="function">
    <text evidence="1">Zinc chaperone that directly transfers zinc cofactor to target proteins, thereby activating them. Zinc is transferred from the CXCC motif in the GTPase domain to the zinc binding site in target proteins in a process requiring GTP hydrolysis.</text>
</comment>
<dbReference type="SMART" id="SM00833">
    <property type="entry name" value="CobW_C"/>
    <property type="match status" value="1"/>
</dbReference>
<dbReference type="Pfam" id="PF07683">
    <property type="entry name" value="CobW_C"/>
    <property type="match status" value="1"/>
</dbReference>
<dbReference type="InterPro" id="IPR051316">
    <property type="entry name" value="Zinc-reg_GTPase_activator"/>
</dbReference>
<dbReference type="SUPFAM" id="SSF52540">
    <property type="entry name" value="P-loop containing nucleoside triphosphate hydrolases"/>
    <property type="match status" value="1"/>
</dbReference>
<evidence type="ECO:0000259" key="2">
    <source>
        <dbReference type="SMART" id="SM00833"/>
    </source>
</evidence>
<evidence type="ECO:0000313" key="3">
    <source>
        <dbReference type="EMBL" id="MDA7418580.1"/>
    </source>
</evidence>
<comment type="caution">
    <text evidence="3">The sequence shown here is derived from an EMBL/GenBank/DDBJ whole genome shotgun (WGS) entry which is preliminary data.</text>
</comment>
<dbReference type="EMBL" id="JAQIPB010000010">
    <property type="protein sequence ID" value="MDA7418580.1"/>
    <property type="molecule type" value="Genomic_DNA"/>
</dbReference>
<dbReference type="CDD" id="cd03112">
    <property type="entry name" value="CobW-like"/>
    <property type="match status" value="1"/>
</dbReference>
<sequence length="317" mass="33691">MSRTRIPLTVIGGFLGAGKTTLLNHLLTEARGQRIAALVNDFGAINLDRALIASQSAEAIELTNGCVCCTLGDDLTDTLIRLLESPLPPEAIVIEASGVSDPWRLAQVGLADPALTLNAVLVLADAHALPEQAADPLLADTIQRQLRAADLLVLNKCELPDSLALQALRQWLDIEAPGTPRFETTQARVPAQLLGMARHTGPRQPRLGQAPRLVKPVDHSRTFDTWALEDAPVFSARALRALLKAMPRGVLRLKGLVRTDEHARAELHFAGRHGSLRAAPLGAASAPTDAHDTLVAIGLQGQLPVAALNTALRAAAL</sequence>
<dbReference type="Gene3D" id="3.40.50.300">
    <property type="entry name" value="P-loop containing nucleotide triphosphate hydrolases"/>
    <property type="match status" value="1"/>
</dbReference>
<dbReference type="InterPro" id="IPR027417">
    <property type="entry name" value="P-loop_NTPase"/>
</dbReference>
<reference evidence="3" key="1">
    <citation type="submission" date="2023-01" db="EMBL/GenBank/DDBJ databases">
        <title>Xenophilus mangrovi sp. nov., isolated from soil of Mangrove nature reserve.</title>
        <authorList>
            <person name="Xu S."/>
            <person name="Liu Z."/>
            <person name="Xu Y."/>
        </authorList>
    </citation>
    <scope>NUCLEOTIDE SEQUENCE</scope>
    <source>
        <strain evidence="3">YW8</strain>
    </source>
</reference>
<dbReference type="InterPro" id="IPR011629">
    <property type="entry name" value="CobW-like_C"/>
</dbReference>